<evidence type="ECO:0000256" key="12">
    <source>
        <dbReference type="ARBA" id="ARBA00022989"/>
    </source>
</evidence>
<evidence type="ECO:0000256" key="14">
    <source>
        <dbReference type="ARBA" id="ARBA00023163"/>
    </source>
</evidence>
<sequence>MAERTNLMFHNKVIGGTAIKRLISRLIDHFGMAYTSHILDQVKTLGFRQATATSISLGIDDLLTIPSKGWLVRDAEHQNLILEKQHHYGNVHAVEKLRQSIEIWYATSEYFRQEMNPNFRMTDPFNPVHIMSFSGARGNASQVHQLVGMRGLMSDPQGQMIDLPIQSNLREGLSLTEYIISCYGARKGVVDTAVRTSDAGYLTRRLVEVVQHIVIRRTDCGTIRGISVNTQNEMMPERSWTQTLIGRVLADDIYRGSRCIAIRNQDIGIGLFNRLKTFQTQPISIRTPFTCRNTSWICRLCYGQSPTQGHLVELGEAVGIIAGQSIGEPGTQLTLRTFHTGGVFTGGTAEQGIYNITSQPKNSFPVERALSRNMGEVAEAQYFRSEIALLNYSDASLKPPLSPLLIHIDPLTPSDSSSSEAHPSPSSQLHQQEQHPKDAWLPITESRNGNAFSAAFHVLNSNIGFQALMLPVAFATLGWVWGTVCLTVAFIWQLYSIFLLVELHESVPGIRHSRYLFLAMAAFGKRLGKVAALFPVMYLSGGTCVMLIITGGGTLQLLFKTLCENDDGNTCSAYALTGAEWFLVFTCAAILVAQLPNLNSMAMVSLVGAVAAISYCTLFWVLSVKKGRPNNVSYTSTLSQESTAVAKINDVLNAIGIIVLAYRGHNVLLEIQARDAAFRFRKNIQRTNAQRSEHVVCSDLHVRLSSCNCRILGLWKPGKTTRKPTNIPRLRSYQIYAMPVFDNLEIRLTSITNERCSGLARTCIRLFFGGLTFFIAVTFPFLPSLSALLGSMTLVPITYAYPCFMFLSLKKPRPRGFVWCFNAALGCLGLLLSALLLAAAARTLSHRGLNANFFRP</sequence>
<name>A0AAQ3RQV5_VIGMU</name>
<dbReference type="GO" id="GO:0003677">
    <property type="term" value="F:DNA binding"/>
    <property type="evidence" value="ECO:0007669"/>
    <property type="project" value="InterPro"/>
</dbReference>
<gene>
    <name evidence="20" type="ORF">V8G54_023973</name>
</gene>
<evidence type="ECO:0000259" key="19">
    <source>
        <dbReference type="Pfam" id="PF05000"/>
    </source>
</evidence>
<feature type="domain" description="Amino acid transporter transmembrane" evidence="17">
    <location>
        <begin position="448"/>
        <end position="673"/>
    </location>
</feature>
<evidence type="ECO:0000256" key="13">
    <source>
        <dbReference type="ARBA" id="ARBA00023136"/>
    </source>
</evidence>
<feature type="transmembrane region" description="Helical" evidence="16">
    <location>
        <begin position="479"/>
        <end position="503"/>
    </location>
</feature>
<feature type="domain" description="Amino acid transporter transmembrane" evidence="17">
    <location>
        <begin position="731"/>
        <end position="839"/>
    </location>
</feature>
<evidence type="ECO:0000256" key="11">
    <source>
        <dbReference type="ARBA" id="ARBA00022970"/>
    </source>
</evidence>
<dbReference type="PANTHER" id="PTHR48443:SF1">
    <property type="entry name" value="DNA-DIRECTED RNA POLYMERASE SUBUNIT BETA"/>
    <property type="match status" value="1"/>
</dbReference>
<dbReference type="Gene3D" id="1.10.132.30">
    <property type="match status" value="1"/>
</dbReference>
<keyword evidence="8" id="KW-0548">Nucleotidyltransferase</keyword>
<dbReference type="Pfam" id="PF04998">
    <property type="entry name" value="RNA_pol_Rpb1_5"/>
    <property type="match status" value="1"/>
</dbReference>
<feature type="domain" description="RNA polymerase Rpb1" evidence="19">
    <location>
        <begin position="93"/>
        <end position="157"/>
    </location>
</feature>
<evidence type="ECO:0000256" key="5">
    <source>
        <dbReference type="ARBA" id="ARBA00022640"/>
    </source>
</evidence>
<keyword evidence="21" id="KW-1185">Reference proteome</keyword>
<dbReference type="Proteomes" id="UP001374535">
    <property type="component" value="Chromosome 7"/>
</dbReference>
<dbReference type="FunFam" id="1.10.132.30:FF:000002">
    <property type="entry name" value="DNA-directed RNA polymerase subunit beta"/>
    <property type="match status" value="1"/>
</dbReference>
<evidence type="ECO:0000256" key="6">
    <source>
        <dbReference type="ARBA" id="ARBA00022679"/>
    </source>
</evidence>
<keyword evidence="11" id="KW-0029">Amino-acid transport</keyword>
<evidence type="ECO:0000313" key="20">
    <source>
        <dbReference type="EMBL" id="WVZ03167.1"/>
    </source>
</evidence>
<feature type="transmembrane region" description="Helical" evidence="16">
    <location>
        <begin position="763"/>
        <end position="782"/>
    </location>
</feature>
<feature type="transmembrane region" description="Helical" evidence="16">
    <location>
        <begin position="538"/>
        <end position="559"/>
    </location>
</feature>
<feature type="transmembrane region" description="Helical" evidence="16">
    <location>
        <begin position="816"/>
        <end position="841"/>
    </location>
</feature>
<dbReference type="InterPro" id="IPR038120">
    <property type="entry name" value="Rpb1_funnel_sf"/>
</dbReference>
<evidence type="ECO:0000256" key="7">
    <source>
        <dbReference type="ARBA" id="ARBA00022692"/>
    </source>
</evidence>
<dbReference type="InterPro" id="IPR042102">
    <property type="entry name" value="RNA_pol_Rpb1_3_sf"/>
</dbReference>
<dbReference type="InterPro" id="IPR007083">
    <property type="entry name" value="RNA_pol_Rpb1_4"/>
</dbReference>
<dbReference type="Pfam" id="PF01490">
    <property type="entry name" value="Aa_trans"/>
    <property type="match status" value="2"/>
</dbReference>
<keyword evidence="9" id="KW-0479">Metal-binding</keyword>
<dbReference type="GO" id="GO:0006865">
    <property type="term" value="P:amino acid transport"/>
    <property type="evidence" value="ECO:0007669"/>
    <property type="project" value="UniProtKB-KW"/>
</dbReference>
<dbReference type="EMBL" id="CP144694">
    <property type="protein sequence ID" value="WVZ03167.1"/>
    <property type="molecule type" value="Genomic_DNA"/>
</dbReference>
<dbReference type="GO" id="GO:0046872">
    <property type="term" value="F:metal ion binding"/>
    <property type="evidence" value="ECO:0007669"/>
    <property type="project" value="UniProtKB-KW"/>
</dbReference>
<evidence type="ECO:0000259" key="17">
    <source>
        <dbReference type="Pfam" id="PF01490"/>
    </source>
</evidence>
<evidence type="ECO:0000259" key="18">
    <source>
        <dbReference type="Pfam" id="PF04998"/>
    </source>
</evidence>
<dbReference type="PANTHER" id="PTHR48443">
    <property type="entry name" value="DNA-DIRECTED RNA POLYMERASE SUBUNIT BETA"/>
    <property type="match status" value="1"/>
</dbReference>
<evidence type="ECO:0000256" key="4">
    <source>
        <dbReference type="ARBA" id="ARBA00022478"/>
    </source>
</evidence>
<dbReference type="GO" id="GO:0016020">
    <property type="term" value="C:membrane"/>
    <property type="evidence" value="ECO:0007669"/>
    <property type="project" value="UniProtKB-SubCell"/>
</dbReference>
<reference evidence="20 21" key="1">
    <citation type="journal article" date="2023" name="Life. Sci Alliance">
        <title>Evolutionary insights into 3D genome organization and epigenetic landscape of Vigna mungo.</title>
        <authorList>
            <person name="Junaid A."/>
            <person name="Singh B."/>
            <person name="Bhatia S."/>
        </authorList>
    </citation>
    <scope>NUCLEOTIDE SEQUENCE [LARGE SCALE GENOMIC DNA]</scope>
    <source>
        <strain evidence="20">Urdbean</strain>
    </source>
</reference>
<organism evidence="20 21">
    <name type="scientific">Vigna mungo</name>
    <name type="common">Black gram</name>
    <name type="synonym">Phaseolus mungo</name>
    <dbReference type="NCBI Taxonomy" id="3915"/>
    <lineage>
        <taxon>Eukaryota</taxon>
        <taxon>Viridiplantae</taxon>
        <taxon>Streptophyta</taxon>
        <taxon>Embryophyta</taxon>
        <taxon>Tracheophyta</taxon>
        <taxon>Spermatophyta</taxon>
        <taxon>Magnoliopsida</taxon>
        <taxon>eudicotyledons</taxon>
        <taxon>Gunneridae</taxon>
        <taxon>Pentapetalae</taxon>
        <taxon>rosids</taxon>
        <taxon>fabids</taxon>
        <taxon>Fabales</taxon>
        <taxon>Fabaceae</taxon>
        <taxon>Papilionoideae</taxon>
        <taxon>50 kb inversion clade</taxon>
        <taxon>NPAAA clade</taxon>
        <taxon>indigoferoid/millettioid clade</taxon>
        <taxon>Phaseoleae</taxon>
        <taxon>Vigna</taxon>
    </lineage>
</organism>
<keyword evidence="4" id="KW-0240">DNA-directed RNA polymerase</keyword>
<protein>
    <recommendedName>
        <fullName evidence="2">DNA-directed RNA polymerase</fullName>
        <ecNumber evidence="2">2.7.7.6</ecNumber>
    </recommendedName>
</protein>
<dbReference type="GO" id="GO:0000428">
    <property type="term" value="C:DNA-directed RNA polymerase complex"/>
    <property type="evidence" value="ECO:0007669"/>
    <property type="project" value="UniProtKB-KW"/>
</dbReference>
<dbReference type="InterPro" id="IPR013057">
    <property type="entry name" value="AA_transpt_TM"/>
</dbReference>
<evidence type="ECO:0000256" key="2">
    <source>
        <dbReference type="ARBA" id="ARBA00012418"/>
    </source>
</evidence>
<keyword evidence="7 16" id="KW-0812">Transmembrane</keyword>
<evidence type="ECO:0000256" key="16">
    <source>
        <dbReference type="SAM" id="Phobius"/>
    </source>
</evidence>
<dbReference type="GO" id="GO:0006351">
    <property type="term" value="P:DNA-templated transcription"/>
    <property type="evidence" value="ECO:0007669"/>
    <property type="project" value="InterPro"/>
</dbReference>
<evidence type="ECO:0000256" key="1">
    <source>
        <dbReference type="ARBA" id="ARBA00004370"/>
    </source>
</evidence>
<feature type="compositionally biased region" description="Low complexity" evidence="15">
    <location>
        <begin position="413"/>
        <end position="427"/>
    </location>
</feature>
<feature type="transmembrane region" description="Helical" evidence="16">
    <location>
        <begin position="601"/>
        <end position="622"/>
    </location>
</feature>
<keyword evidence="5" id="KW-0934">Plastid</keyword>
<evidence type="ECO:0000313" key="21">
    <source>
        <dbReference type="Proteomes" id="UP001374535"/>
    </source>
</evidence>
<dbReference type="AlphaFoldDB" id="A0AAQ3RQV5"/>
<evidence type="ECO:0000256" key="8">
    <source>
        <dbReference type="ARBA" id="ARBA00022695"/>
    </source>
</evidence>
<evidence type="ECO:0000256" key="9">
    <source>
        <dbReference type="ARBA" id="ARBA00022723"/>
    </source>
</evidence>
<comment type="subcellular location">
    <subcellularLocation>
        <location evidence="1">Membrane</location>
    </subcellularLocation>
</comment>
<keyword evidence="3" id="KW-0813">Transport</keyword>
<dbReference type="InterPro" id="IPR007081">
    <property type="entry name" value="RNA_pol_Rpb1_5"/>
</dbReference>
<evidence type="ECO:0000256" key="10">
    <source>
        <dbReference type="ARBA" id="ARBA00022833"/>
    </source>
</evidence>
<keyword evidence="10" id="KW-0862">Zinc</keyword>
<dbReference type="GO" id="GO:0003899">
    <property type="term" value="F:DNA-directed RNA polymerase activity"/>
    <property type="evidence" value="ECO:0007669"/>
    <property type="project" value="UniProtKB-EC"/>
</dbReference>
<keyword evidence="13 16" id="KW-0472">Membrane</keyword>
<keyword evidence="14" id="KW-0804">Transcription</keyword>
<feature type="domain" description="RNA polymerase Rpb1" evidence="18">
    <location>
        <begin position="172"/>
        <end position="359"/>
    </location>
</feature>
<accession>A0AAQ3RQV5</accession>
<dbReference type="Gene3D" id="1.10.274.100">
    <property type="entry name" value="RNA polymerase Rpb1, domain 3"/>
    <property type="match status" value="1"/>
</dbReference>
<evidence type="ECO:0000256" key="3">
    <source>
        <dbReference type="ARBA" id="ARBA00022448"/>
    </source>
</evidence>
<dbReference type="Pfam" id="PF05000">
    <property type="entry name" value="RNA_pol_Rpb1_4"/>
    <property type="match status" value="1"/>
</dbReference>
<keyword evidence="12 16" id="KW-1133">Transmembrane helix</keyword>
<dbReference type="EC" id="2.7.7.6" evidence="2"/>
<evidence type="ECO:0000256" key="15">
    <source>
        <dbReference type="SAM" id="MobiDB-lite"/>
    </source>
</evidence>
<dbReference type="SUPFAM" id="SSF64484">
    <property type="entry name" value="beta and beta-prime subunits of DNA dependent RNA-polymerase"/>
    <property type="match status" value="1"/>
</dbReference>
<feature type="region of interest" description="Disordered" evidence="15">
    <location>
        <begin position="413"/>
        <end position="437"/>
    </location>
</feature>
<feature type="transmembrane region" description="Helical" evidence="16">
    <location>
        <begin position="788"/>
        <end position="809"/>
    </location>
</feature>
<keyword evidence="6" id="KW-0808">Transferase</keyword>
<proteinExistence type="predicted"/>